<gene>
    <name evidence="13" type="ORF">N7476_002428</name>
</gene>
<dbReference type="GO" id="GO:0008422">
    <property type="term" value="F:beta-glucosidase activity"/>
    <property type="evidence" value="ECO:0007669"/>
    <property type="project" value="UniProtKB-EC"/>
</dbReference>
<name>A0A9W9Q563_9EURO</name>
<evidence type="ECO:0000256" key="8">
    <source>
        <dbReference type="ARBA" id="ARBA00023277"/>
    </source>
</evidence>
<dbReference type="InterPro" id="IPR036962">
    <property type="entry name" value="Glyco_hydro_3_N_sf"/>
</dbReference>
<keyword evidence="6" id="KW-0136">Cellulose degradation</keyword>
<dbReference type="AlphaFoldDB" id="A0A9W9Q563"/>
<dbReference type="GO" id="GO:0030245">
    <property type="term" value="P:cellulose catabolic process"/>
    <property type="evidence" value="ECO:0007669"/>
    <property type="project" value="UniProtKB-KW"/>
</dbReference>
<evidence type="ECO:0000256" key="11">
    <source>
        <dbReference type="SAM" id="MobiDB-lite"/>
    </source>
</evidence>
<keyword evidence="14" id="KW-1185">Reference proteome</keyword>
<evidence type="ECO:0000313" key="14">
    <source>
        <dbReference type="Proteomes" id="UP001147746"/>
    </source>
</evidence>
<dbReference type="InterPro" id="IPR026891">
    <property type="entry name" value="Fn3-like"/>
</dbReference>
<dbReference type="FunFam" id="3.20.20.300:FF:000002">
    <property type="entry name" value="Probable beta-glucosidase"/>
    <property type="match status" value="1"/>
</dbReference>
<keyword evidence="7" id="KW-0325">Glycoprotein</keyword>
<dbReference type="InterPro" id="IPR013783">
    <property type="entry name" value="Ig-like_fold"/>
</dbReference>
<comment type="catalytic activity">
    <reaction evidence="1">
        <text>Hydrolysis of terminal, non-reducing beta-D-glucosyl residues with release of beta-D-glucose.</text>
        <dbReference type="EC" id="3.2.1.21"/>
    </reaction>
</comment>
<feature type="domain" description="Fibronectin type III-like" evidence="12">
    <location>
        <begin position="702"/>
        <end position="772"/>
    </location>
</feature>
<evidence type="ECO:0000256" key="9">
    <source>
        <dbReference type="ARBA" id="ARBA00023295"/>
    </source>
</evidence>
<comment type="pathway">
    <text evidence="2">Glycan metabolism; cellulose degradation.</text>
</comment>
<keyword evidence="5" id="KW-0378">Hydrolase</keyword>
<keyword evidence="10" id="KW-0624">Polysaccharide degradation</keyword>
<dbReference type="SUPFAM" id="SSF51445">
    <property type="entry name" value="(Trans)glycosidases"/>
    <property type="match status" value="1"/>
</dbReference>
<evidence type="ECO:0000256" key="3">
    <source>
        <dbReference type="ARBA" id="ARBA00005336"/>
    </source>
</evidence>
<dbReference type="Gene3D" id="3.20.20.300">
    <property type="entry name" value="Glycoside hydrolase, family 3, N-terminal domain"/>
    <property type="match status" value="1"/>
</dbReference>
<evidence type="ECO:0000256" key="5">
    <source>
        <dbReference type="ARBA" id="ARBA00022801"/>
    </source>
</evidence>
<feature type="compositionally biased region" description="Polar residues" evidence="11">
    <location>
        <begin position="605"/>
        <end position="617"/>
    </location>
</feature>
<proteinExistence type="inferred from homology"/>
<dbReference type="EMBL" id="JAPZBO010000002">
    <property type="protein sequence ID" value="KAJ5323828.1"/>
    <property type="molecule type" value="Genomic_DNA"/>
</dbReference>
<evidence type="ECO:0000256" key="7">
    <source>
        <dbReference type="ARBA" id="ARBA00023180"/>
    </source>
</evidence>
<dbReference type="Gene3D" id="3.40.50.1700">
    <property type="entry name" value="Glycoside hydrolase family 3 C-terminal domain"/>
    <property type="match status" value="1"/>
</dbReference>
<evidence type="ECO:0000313" key="13">
    <source>
        <dbReference type="EMBL" id="KAJ5323828.1"/>
    </source>
</evidence>
<organism evidence="13 14">
    <name type="scientific">Penicillium atrosanguineum</name>
    <dbReference type="NCBI Taxonomy" id="1132637"/>
    <lineage>
        <taxon>Eukaryota</taxon>
        <taxon>Fungi</taxon>
        <taxon>Dikarya</taxon>
        <taxon>Ascomycota</taxon>
        <taxon>Pezizomycotina</taxon>
        <taxon>Eurotiomycetes</taxon>
        <taxon>Eurotiomycetidae</taxon>
        <taxon>Eurotiales</taxon>
        <taxon>Aspergillaceae</taxon>
        <taxon>Penicillium</taxon>
    </lineage>
</organism>
<evidence type="ECO:0000256" key="1">
    <source>
        <dbReference type="ARBA" id="ARBA00000448"/>
    </source>
</evidence>
<dbReference type="Pfam" id="PF00933">
    <property type="entry name" value="Glyco_hydro_3"/>
    <property type="match status" value="1"/>
</dbReference>
<dbReference type="InterPro" id="IPR050288">
    <property type="entry name" value="Cellulose_deg_GH3"/>
</dbReference>
<comment type="similarity">
    <text evidence="3">Belongs to the glycosyl hydrolase 3 family.</text>
</comment>
<comment type="caution">
    <text evidence="13">The sequence shown here is derived from an EMBL/GenBank/DDBJ whole genome shotgun (WGS) entry which is preliminary data.</text>
</comment>
<evidence type="ECO:0000259" key="12">
    <source>
        <dbReference type="SMART" id="SM01217"/>
    </source>
</evidence>
<dbReference type="InterPro" id="IPR036881">
    <property type="entry name" value="Glyco_hydro_3_C_sf"/>
</dbReference>
<dbReference type="PANTHER" id="PTHR42715:SF29">
    <property type="entry name" value="BETA-GLUCOSIDASE A-RELATED"/>
    <property type="match status" value="1"/>
</dbReference>
<dbReference type="SUPFAM" id="SSF52279">
    <property type="entry name" value="Beta-D-glucan exohydrolase, C-terminal domain"/>
    <property type="match status" value="1"/>
</dbReference>
<dbReference type="PANTHER" id="PTHR42715">
    <property type="entry name" value="BETA-GLUCOSIDASE"/>
    <property type="match status" value="1"/>
</dbReference>
<dbReference type="Pfam" id="PF01915">
    <property type="entry name" value="Glyco_hydro_3_C"/>
    <property type="match status" value="1"/>
</dbReference>
<evidence type="ECO:0000256" key="2">
    <source>
        <dbReference type="ARBA" id="ARBA00004987"/>
    </source>
</evidence>
<keyword evidence="8" id="KW-0119">Carbohydrate metabolism</keyword>
<dbReference type="FunFam" id="3.40.50.1700:FF:000003">
    <property type="entry name" value="Probable beta-glucosidase"/>
    <property type="match status" value="1"/>
</dbReference>
<reference evidence="13" key="2">
    <citation type="journal article" date="2023" name="IMA Fungus">
        <title>Comparative genomic study of the Penicillium genus elucidates a diverse pangenome and 15 lateral gene transfer events.</title>
        <authorList>
            <person name="Petersen C."/>
            <person name="Sorensen T."/>
            <person name="Nielsen M.R."/>
            <person name="Sondergaard T.E."/>
            <person name="Sorensen J.L."/>
            <person name="Fitzpatrick D.A."/>
            <person name="Frisvad J.C."/>
            <person name="Nielsen K.L."/>
        </authorList>
    </citation>
    <scope>NUCLEOTIDE SEQUENCE</scope>
    <source>
        <strain evidence="13">IBT 21472</strain>
    </source>
</reference>
<dbReference type="InterPro" id="IPR002772">
    <property type="entry name" value="Glyco_hydro_3_C"/>
</dbReference>
<dbReference type="Pfam" id="PF14310">
    <property type="entry name" value="Fn3-like"/>
    <property type="match status" value="1"/>
</dbReference>
<sequence length="783" mass="85682">MCTVTVDEYSLTLTEKVNLTTGVGTGQTLGYSVGIIPRVGFRGLASDDSPTGVRGADYSSAFPAGMNLAMSWDKTLIYAMNYANGAEHKAKGINSIDAPVCGPLGRTPTGGRNAEAFSPDPYLSGIAFGEAVAGMQASGAIAVAKHFILYEQEHFREVIEWNEWNAGPNISEPYSSNCDDRTFHELYLFPWYDAVKRGLAAVMCSYNQVNNTQVCQNNHLLNDILKGELGFQGYVTSDDGSQHSGVDSALGGMDMTGPGETSPNGVAGFGESFWGPNLTLAVLNGSVPEWRLNDMATRIMAAYYYLGQDEDYPELNFASGNFATYNYEYPGAKLDYQQVNQHLDVRQNHAHLIRDIGANSIVMLKNSGILPLKRPRQIAVIGEDAGPSVGSTNFPYLVDPLSAIQSRALQDGTVVQYVLNNWAKEQIGEVAYQADVSLVFINSDSGEGYIEVDNNYGDRNNMTAWLDGDALVRQVTANCSETIVVIHSTGAILMEEWIENPNVTAVLFAGLPGQESGNSLVDVLYGSVNPSGKLPWTVAKNRCDYGTDVLYEPNGPVPQINFTEGLYIDYRHFDKENIQPRFEFGFGLSYTTFKYSNLRMETLSPKPSSTVSAGSQTSPPPMCRSTSLNPSDYTFPATMSSLTHYIYPYLAPDMTVTTSLATPTNAIRPVSPSPQGGDPRLWDVLYRVTVSIKNTGHVAGQEVAQLYLDLGNEEPTRQLRGFSKNMVQPGQTKHVTFELRRRDISIWDVLSQEWKEVTKLGTTIGVHVGSSSRDLRLYGEISP</sequence>
<accession>A0A9W9Q563</accession>
<dbReference type="EC" id="3.2.1.21" evidence="4"/>
<feature type="region of interest" description="Disordered" evidence="11">
    <location>
        <begin position="604"/>
        <end position="625"/>
    </location>
</feature>
<keyword evidence="9" id="KW-0326">Glycosidase</keyword>
<reference evidence="13" key="1">
    <citation type="submission" date="2022-12" db="EMBL/GenBank/DDBJ databases">
        <authorList>
            <person name="Petersen C."/>
        </authorList>
    </citation>
    <scope>NUCLEOTIDE SEQUENCE</scope>
    <source>
        <strain evidence="13">IBT 21472</strain>
    </source>
</reference>
<dbReference type="InterPro" id="IPR017853">
    <property type="entry name" value="GH"/>
</dbReference>
<protein>
    <recommendedName>
        <fullName evidence="4">beta-glucosidase</fullName>
        <ecNumber evidence="4">3.2.1.21</ecNumber>
    </recommendedName>
</protein>
<evidence type="ECO:0000256" key="4">
    <source>
        <dbReference type="ARBA" id="ARBA00012744"/>
    </source>
</evidence>
<evidence type="ECO:0000256" key="6">
    <source>
        <dbReference type="ARBA" id="ARBA00023001"/>
    </source>
</evidence>
<dbReference type="SMART" id="SM01217">
    <property type="entry name" value="Fn3_like"/>
    <property type="match status" value="1"/>
</dbReference>
<dbReference type="Gene3D" id="2.60.40.10">
    <property type="entry name" value="Immunoglobulins"/>
    <property type="match status" value="1"/>
</dbReference>
<dbReference type="PRINTS" id="PR00133">
    <property type="entry name" value="GLHYDRLASE3"/>
</dbReference>
<dbReference type="Proteomes" id="UP001147746">
    <property type="component" value="Unassembled WGS sequence"/>
</dbReference>
<dbReference type="InterPro" id="IPR001764">
    <property type="entry name" value="Glyco_hydro_3_N"/>
</dbReference>
<evidence type="ECO:0000256" key="10">
    <source>
        <dbReference type="ARBA" id="ARBA00023326"/>
    </source>
</evidence>